<proteinExistence type="predicted"/>
<evidence type="ECO:0000313" key="2">
    <source>
        <dbReference type="EMBL" id="PNS21926.1"/>
    </source>
</evidence>
<organism evidence="2 3">
    <name type="scientific">Sphaceloma murrayae</name>
    <dbReference type="NCBI Taxonomy" id="2082308"/>
    <lineage>
        <taxon>Eukaryota</taxon>
        <taxon>Fungi</taxon>
        <taxon>Dikarya</taxon>
        <taxon>Ascomycota</taxon>
        <taxon>Pezizomycotina</taxon>
        <taxon>Dothideomycetes</taxon>
        <taxon>Dothideomycetidae</taxon>
        <taxon>Myriangiales</taxon>
        <taxon>Elsinoaceae</taxon>
        <taxon>Sphaceloma</taxon>
    </lineage>
</organism>
<dbReference type="AlphaFoldDB" id="A0A2K1R3R5"/>
<comment type="caution">
    <text evidence="2">The sequence shown here is derived from an EMBL/GenBank/DDBJ whole genome shotgun (WGS) entry which is preliminary data.</text>
</comment>
<accession>A0A2K1R3R5</accession>
<feature type="compositionally biased region" description="Basic residues" evidence="1">
    <location>
        <begin position="190"/>
        <end position="202"/>
    </location>
</feature>
<feature type="region of interest" description="Disordered" evidence="1">
    <location>
        <begin position="165"/>
        <end position="248"/>
    </location>
</feature>
<dbReference type="Proteomes" id="UP000243797">
    <property type="component" value="Unassembled WGS sequence"/>
</dbReference>
<dbReference type="EMBL" id="NKHZ01000001">
    <property type="protein sequence ID" value="PNS21926.1"/>
    <property type="molecule type" value="Genomic_DNA"/>
</dbReference>
<feature type="region of interest" description="Disordered" evidence="1">
    <location>
        <begin position="265"/>
        <end position="298"/>
    </location>
</feature>
<feature type="compositionally biased region" description="Low complexity" evidence="1">
    <location>
        <begin position="203"/>
        <end position="215"/>
    </location>
</feature>
<feature type="compositionally biased region" description="Polar residues" evidence="1">
    <location>
        <begin position="237"/>
        <end position="246"/>
    </location>
</feature>
<reference evidence="2 3" key="1">
    <citation type="submission" date="2017-06" db="EMBL/GenBank/DDBJ databases">
        <title>Draft genome sequence of a variant of Elsinoe murrayae.</title>
        <authorList>
            <person name="Cheng Q."/>
        </authorList>
    </citation>
    <scope>NUCLEOTIDE SEQUENCE [LARGE SCALE GENOMIC DNA]</scope>
    <source>
        <strain evidence="2 3">CQ-2017a</strain>
    </source>
</reference>
<dbReference type="InParanoid" id="A0A2K1R3R5"/>
<gene>
    <name evidence="2" type="ORF">CAC42_524</name>
</gene>
<keyword evidence="3" id="KW-1185">Reference proteome</keyword>
<evidence type="ECO:0000313" key="3">
    <source>
        <dbReference type="Proteomes" id="UP000243797"/>
    </source>
</evidence>
<feature type="compositionally biased region" description="Basic and acidic residues" evidence="1">
    <location>
        <begin position="273"/>
        <end position="289"/>
    </location>
</feature>
<protein>
    <submittedName>
        <fullName evidence="2">Uncharacterized protein</fullName>
    </submittedName>
</protein>
<sequence>MQDSRVSSMVHSLVSAFERGGNVLRKQKRACQDHGADRQGPIKLLSRSLRHGRKAVRREYDEGAERVGERFGQVDATASLGLAHTLLKLNAGLMSVVAGLLDRKGKGKGGVNYQSLTLLSEACTEEAVCTLRDLRYRLESRDRPCLRYGDGRHCNAQQQLIECGAASPKRQKTNKASSTNPKPYWELQLVHHKPRKGKRHGGKSSSRASASHKPSLSTGRSDDAAAALRRHKHKTSVRSSASSVTLVSGHRDRAPCACSIRLHDRTSTQSRLRSTDGEGLVKEESRDPCSDANDGSDAMRDTAVYTGEPSRVCPPTAPRRLVPRAKTARYSMASTKIGEIPSDEWDRTGVVPALGPVSPIEESPWGWGGPISSLAEGKGARFGFLGLFKKRMPQRVV</sequence>
<evidence type="ECO:0000256" key="1">
    <source>
        <dbReference type="SAM" id="MobiDB-lite"/>
    </source>
</evidence>
<dbReference type="STRING" id="2082308.A0A2K1R3R5"/>
<name>A0A2K1R3R5_9PEZI</name>
<dbReference type="OrthoDB" id="5226911at2759"/>